<dbReference type="AlphaFoldDB" id="F8B107"/>
<evidence type="ECO:0000313" key="3">
    <source>
        <dbReference type="Proteomes" id="UP000001549"/>
    </source>
</evidence>
<gene>
    <name evidence="2" type="ordered locus">FsymDg_0048</name>
</gene>
<feature type="region of interest" description="Disordered" evidence="1">
    <location>
        <begin position="493"/>
        <end position="513"/>
    </location>
</feature>
<dbReference type="Pfam" id="PF20199">
    <property type="entry name" value="RepSA"/>
    <property type="match status" value="1"/>
</dbReference>
<keyword evidence="3" id="KW-1185">Reference proteome</keyword>
<dbReference type="InterPro" id="IPR046828">
    <property type="entry name" value="RepSA"/>
</dbReference>
<protein>
    <submittedName>
        <fullName evidence="2">Putative plasmid replication initiator protein</fullName>
    </submittedName>
</protein>
<name>F8B107_9ACTN</name>
<dbReference type="RefSeq" id="WP_013871635.1">
    <property type="nucleotide sequence ID" value="NC_015656.1"/>
</dbReference>
<dbReference type="STRING" id="656024.FsymDg_0048"/>
<sequence>MSVLDSDYFRSLAPRVADGSASAFLTQLDRVAGCTNPVRLTGRVDQIDTASGEIRRTFDTTDLPDGVILVPCGNRRASVCPSCSYLYAGDAWQIVHAGMVGGAGVPESVATHPGLFVTVTAPSFGPVHSRAKHGPPQVCRRRRGRCPHGIASGCWRVHAEGDPLLGQALCPDCHDDAGLIVWNRTAGRLWKRTVDLAYRRMAHMEGISERQCRQAVRISYVKVAEGQARGAVHYHALLRLDDATTPDGTWAPPPAWASGKLLAHCWRWAVTHAEQPCPDPHAADLPTDADALSALVDGGPLGEEHRPDPVDPFPAMTYARWGEQCDTRHVRVEGGDLTPLAVGNYLAKYITKSVVDSGALDRRFRDTDDLHARLPFLTPHHARLAHAAWRLGRVPELADLNLRKWAHQFGFNGHWLSKSRRYSTTFTARRTARRVWARTHTPTGGERIPLDAWGRPEDDDQVVTVTDWRYQGSGYKTPSDTWLALQAADQARSRREAVRRPGSESSMERECAA</sequence>
<evidence type="ECO:0000313" key="2">
    <source>
        <dbReference type="EMBL" id="AEH07637.1"/>
    </source>
</evidence>
<dbReference type="EMBL" id="CP002801">
    <property type="protein sequence ID" value="AEH07637.1"/>
    <property type="molecule type" value="Genomic_DNA"/>
</dbReference>
<dbReference type="eggNOG" id="COG0484">
    <property type="taxonomic scope" value="Bacteria"/>
</dbReference>
<dbReference type="Proteomes" id="UP000001549">
    <property type="component" value="Chromosome"/>
</dbReference>
<evidence type="ECO:0000256" key="1">
    <source>
        <dbReference type="SAM" id="MobiDB-lite"/>
    </source>
</evidence>
<dbReference type="KEGG" id="fsy:FsymDg_0048"/>
<proteinExistence type="predicted"/>
<reference evidence="2 3" key="1">
    <citation type="submission" date="2011-05" db="EMBL/GenBank/DDBJ databases">
        <title>Complete sequence of chromosome of Frankia symbiont of Datisca glomerata.</title>
        <authorList>
            <consortium name="US DOE Joint Genome Institute"/>
            <person name="Lucas S."/>
            <person name="Han J."/>
            <person name="Lapidus A."/>
            <person name="Cheng J.-F."/>
            <person name="Goodwin L."/>
            <person name="Pitluck S."/>
            <person name="Peters L."/>
            <person name="Mikhailova N."/>
            <person name="Chertkov O."/>
            <person name="Teshima H."/>
            <person name="Han C."/>
            <person name="Tapia R."/>
            <person name="Land M."/>
            <person name="Hauser L."/>
            <person name="Kyrpides N."/>
            <person name="Ivanova N."/>
            <person name="Pagani I."/>
            <person name="Berry A."/>
            <person name="Pawlowski K."/>
            <person name="Persson T."/>
            <person name="Vanden Heuvel B."/>
            <person name="Benson D."/>
            <person name="Woyke T."/>
        </authorList>
    </citation>
    <scope>NUCLEOTIDE SEQUENCE [LARGE SCALE GENOMIC DNA]</scope>
    <source>
        <strain evidence="3">4085684</strain>
    </source>
</reference>
<organism evidence="2 3">
    <name type="scientific">Candidatus Protofrankia datiscae</name>
    <dbReference type="NCBI Taxonomy" id="2716812"/>
    <lineage>
        <taxon>Bacteria</taxon>
        <taxon>Bacillati</taxon>
        <taxon>Actinomycetota</taxon>
        <taxon>Actinomycetes</taxon>
        <taxon>Frankiales</taxon>
        <taxon>Frankiaceae</taxon>
        <taxon>Protofrankia</taxon>
    </lineage>
</organism>
<accession>F8B107</accession>
<dbReference type="HOGENOM" id="CLU_041009_0_0_11"/>